<dbReference type="EMBL" id="CP003944">
    <property type="protein sequence ID" value="AFZ49791.1"/>
    <property type="molecule type" value="Genomic_DNA"/>
</dbReference>
<dbReference type="PATRIC" id="fig|13035.3.peg.1220"/>
<dbReference type="PANTHER" id="PTHR14226:SF76">
    <property type="entry name" value="NTE FAMILY PROTEIN RSSA"/>
    <property type="match status" value="1"/>
</dbReference>
<organism evidence="7 8">
    <name type="scientific">Dactylococcopsis salina (strain PCC 8305)</name>
    <name type="common">Myxobactron salinum</name>
    <dbReference type="NCBI Taxonomy" id="13035"/>
    <lineage>
        <taxon>Bacteria</taxon>
        <taxon>Bacillati</taxon>
        <taxon>Cyanobacteriota</taxon>
        <taxon>Cyanophyceae</taxon>
        <taxon>Nodosilineales</taxon>
        <taxon>Cymatolegaceae</taxon>
        <taxon>Dactylococcopsis</taxon>
    </lineage>
</organism>
<evidence type="ECO:0000313" key="8">
    <source>
        <dbReference type="Proteomes" id="UP000010482"/>
    </source>
</evidence>
<feature type="active site" description="Nucleophile" evidence="5">
    <location>
        <position position="40"/>
    </location>
</feature>
<keyword evidence="8" id="KW-1185">Reference proteome</keyword>
<name>K9YS71_DACS8</name>
<dbReference type="InterPro" id="IPR016035">
    <property type="entry name" value="Acyl_Trfase/lysoPLipase"/>
</dbReference>
<comment type="similarity">
    <text evidence="1">Belongs to the NTE family.</text>
</comment>
<keyword evidence="2 5" id="KW-0378">Hydrolase</keyword>
<evidence type="ECO:0000256" key="5">
    <source>
        <dbReference type="PROSITE-ProRule" id="PRU01161"/>
    </source>
</evidence>
<dbReference type="AlphaFoldDB" id="K9YS71"/>
<dbReference type="GO" id="GO:0046470">
    <property type="term" value="P:phosphatidylcholine metabolic process"/>
    <property type="evidence" value="ECO:0007669"/>
    <property type="project" value="InterPro"/>
</dbReference>
<dbReference type="HOGENOM" id="CLU_047251_2_0_3"/>
<dbReference type="KEGG" id="dsl:Dacsa_1086"/>
<dbReference type="GO" id="GO:0004622">
    <property type="term" value="F:phosphatidylcholine lysophospholipase activity"/>
    <property type="evidence" value="ECO:0007669"/>
    <property type="project" value="InterPro"/>
</dbReference>
<feature type="short sequence motif" description="GXSXG" evidence="5">
    <location>
        <begin position="38"/>
        <end position="42"/>
    </location>
</feature>
<protein>
    <submittedName>
        <fullName evidence="7">Esterase of the alpha-beta hydrolase superfamily</fullName>
    </submittedName>
</protein>
<dbReference type="Gene3D" id="3.40.1090.10">
    <property type="entry name" value="Cytosolic phospholipase A2 catalytic domain"/>
    <property type="match status" value="2"/>
</dbReference>
<dbReference type="OrthoDB" id="9770965at2"/>
<dbReference type="RefSeq" id="WP_015228800.1">
    <property type="nucleotide sequence ID" value="NC_019780.1"/>
</dbReference>
<feature type="short sequence motif" description="DGA/G" evidence="5">
    <location>
        <begin position="154"/>
        <end position="156"/>
    </location>
</feature>
<dbReference type="GO" id="GO:0016042">
    <property type="term" value="P:lipid catabolic process"/>
    <property type="evidence" value="ECO:0007669"/>
    <property type="project" value="UniProtKB-UniRule"/>
</dbReference>
<feature type="domain" description="PNPLA" evidence="6">
    <location>
        <begin position="7"/>
        <end position="167"/>
    </location>
</feature>
<gene>
    <name evidence="7" type="ORF">Dacsa_1086</name>
</gene>
<dbReference type="Proteomes" id="UP000010482">
    <property type="component" value="Chromosome"/>
</dbReference>
<dbReference type="Pfam" id="PF01734">
    <property type="entry name" value="Patatin"/>
    <property type="match status" value="1"/>
</dbReference>
<evidence type="ECO:0000256" key="3">
    <source>
        <dbReference type="ARBA" id="ARBA00022963"/>
    </source>
</evidence>
<comment type="caution">
    <text evidence="5">Lacks conserved residue(s) required for the propagation of feature annotation.</text>
</comment>
<keyword evidence="4 5" id="KW-0443">Lipid metabolism</keyword>
<sequence>MTKKIGLALGSGGARGWAHIGAIRALETAGIKIDYIAGTSIGAFVGGIHAVNQLDDLEAFIKEIDWKTIVSLLDVEFPTRGLLDGEKVYDLIYSHVLDSNLEDTNIPFHCVATDLLTQKAIVLKTGSMVDAVRASISIPGVFTPFQKGESYLVDGGVINPVPVDIVKAMGSDVVIAINLNYPYSPPNIDTSEAEKIDTEVDTENQEILSRLKSSEASSEVSKAETQSTRIEFLNNLKSRYESVQETLAEKVNNWLPDQDDEQPKTPNIFDVIGSAINIMEQQVTQINLKVHEPDILLQPRLSQYGIFDFHEADALIKEGYRSAAEALPEIKEKLSH</sequence>
<reference evidence="7" key="1">
    <citation type="submission" date="2012-04" db="EMBL/GenBank/DDBJ databases">
        <title>Finished genome of Dactylococcopsis salina PCC 8305.</title>
        <authorList>
            <consortium name="US DOE Joint Genome Institute"/>
            <person name="Gugger M."/>
            <person name="Coursin T."/>
            <person name="Rippka R."/>
            <person name="Tandeau De Marsac N."/>
            <person name="Huntemann M."/>
            <person name="Wei C.-L."/>
            <person name="Han J."/>
            <person name="Detter J.C."/>
            <person name="Han C."/>
            <person name="Tapia R."/>
            <person name="Daligault H."/>
            <person name="Chen A."/>
            <person name="Krypides N."/>
            <person name="Mavromatis K."/>
            <person name="Markowitz V."/>
            <person name="Szeto E."/>
            <person name="Ivanova N."/>
            <person name="Ovchinnikova G."/>
            <person name="Pagani I."/>
            <person name="Pati A."/>
            <person name="Goodwin L."/>
            <person name="Peters L."/>
            <person name="Pitluck S."/>
            <person name="Woyke T."/>
            <person name="Kerfeld C."/>
        </authorList>
    </citation>
    <scope>NUCLEOTIDE SEQUENCE [LARGE SCALE GENOMIC DNA]</scope>
    <source>
        <strain evidence="7">PCC 8305</strain>
    </source>
</reference>
<evidence type="ECO:0000256" key="1">
    <source>
        <dbReference type="ARBA" id="ARBA00006636"/>
    </source>
</evidence>
<dbReference type="SUPFAM" id="SSF52151">
    <property type="entry name" value="FabD/lysophospholipase-like"/>
    <property type="match status" value="1"/>
</dbReference>
<dbReference type="eggNOG" id="COG1752">
    <property type="taxonomic scope" value="Bacteria"/>
</dbReference>
<keyword evidence="3 5" id="KW-0442">Lipid degradation</keyword>
<feature type="active site" description="Proton acceptor" evidence="5">
    <location>
        <position position="154"/>
    </location>
</feature>
<accession>K9YS71</accession>
<evidence type="ECO:0000256" key="2">
    <source>
        <dbReference type="ARBA" id="ARBA00022801"/>
    </source>
</evidence>
<dbReference type="InterPro" id="IPR001423">
    <property type="entry name" value="LysoPLipase_patatin_CS"/>
</dbReference>
<evidence type="ECO:0000313" key="7">
    <source>
        <dbReference type="EMBL" id="AFZ49791.1"/>
    </source>
</evidence>
<dbReference type="STRING" id="13035.Dacsa_1086"/>
<dbReference type="InterPro" id="IPR002641">
    <property type="entry name" value="PNPLA_dom"/>
</dbReference>
<dbReference type="PROSITE" id="PS01237">
    <property type="entry name" value="UPF0028"/>
    <property type="match status" value="1"/>
</dbReference>
<dbReference type="InterPro" id="IPR050301">
    <property type="entry name" value="NTE"/>
</dbReference>
<evidence type="ECO:0000256" key="4">
    <source>
        <dbReference type="ARBA" id="ARBA00023098"/>
    </source>
</evidence>
<proteinExistence type="inferred from homology"/>
<evidence type="ECO:0000259" key="6">
    <source>
        <dbReference type="PROSITE" id="PS51635"/>
    </source>
</evidence>
<dbReference type="PANTHER" id="PTHR14226">
    <property type="entry name" value="NEUROPATHY TARGET ESTERASE/SWISS CHEESE D.MELANOGASTER"/>
    <property type="match status" value="1"/>
</dbReference>
<dbReference type="PROSITE" id="PS51635">
    <property type="entry name" value="PNPLA"/>
    <property type="match status" value="1"/>
</dbReference>